<gene>
    <name evidence="2" type="ORF">B0T21DRAFT_389633</name>
</gene>
<dbReference type="Proteomes" id="UP001172159">
    <property type="component" value="Unassembled WGS sequence"/>
</dbReference>
<reference evidence="2" key="1">
    <citation type="submission" date="2023-06" db="EMBL/GenBank/DDBJ databases">
        <title>Genome-scale phylogeny and comparative genomics of the fungal order Sordariales.</title>
        <authorList>
            <consortium name="Lawrence Berkeley National Laboratory"/>
            <person name="Hensen N."/>
            <person name="Bonometti L."/>
            <person name="Westerberg I."/>
            <person name="Brannstrom I.O."/>
            <person name="Guillou S."/>
            <person name="Cros-Aarteil S."/>
            <person name="Calhoun S."/>
            <person name="Haridas S."/>
            <person name="Kuo A."/>
            <person name="Mondo S."/>
            <person name="Pangilinan J."/>
            <person name="Riley R."/>
            <person name="Labutti K."/>
            <person name="Andreopoulos B."/>
            <person name="Lipzen A."/>
            <person name="Chen C."/>
            <person name="Yanf M."/>
            <person name="Daum C."/>
            <person name="Ng V."/>
            <person name="Clum A."/>
            <person name="Steindorff A."/>
            <person name="Ohm R."/>
            <person name="Martin F."/>
            <person name="Silar P."/>
            <person name="Natvig D."/>
            <person name="Lalanne C."/>
            <person name="Gautier V."/>
            <person name="Ament-Velasquez S.L."/>
            <person name="Kruys A."/>
            <person name="Hutchinson M.I."/>
            <person name="Powell A.J."/>
            <person name="Barry K."/>
            <person name="Miller A.N."/>
            <person name="Grigoriev I.V."/>
            <person name="Debuchy R."/>
            <person name="Gladieux P."/>
            <person name="Thoren M.H."/>
            <person name="Johannesson H."/>
        </authorList>
    </citation>
    <scope>NUCLEOTIDE SEQUENCE</scope>
    <source>
        <strain evidence="2">CBS 540.89</strain>
    </source>
</reference>
<dbReference type="EMBL" id="JAUKTV010000001">
    <property type="protein sequence ID" value="KAK0748847.1"/>
    <property type="molecule type" value="Genomic_DNA"/>
</dbReference>
<dbReference type="AlphaFoldDB" id="A0AA40K820"/>
<evidence type="ECO:0000313" key="3">
    <source>
        <dbReference type="Proteomes" id="UP001172159"/>
    </source>
</evidence>
<protein>
    <submittedName>
        <fullName evidence="2">Uncharacterized protein</fullName>
    </submittedName>
</protein>
<name>A0AA40K820_9PEZI</name>
<proteinExistence type="predicted"/>
<feature type="region of interest" description="Disordered" evidence="1">
    <location>
        <begin position="1"/>
        <end position="62"/>
    </location>
</feature>
<sequence length="172" mass="18701">MTPEGGWMMGSTANLQTSRCESNPLETNNQDFWGGHRRPPSSRPRPVPGFSRLPAVEPAGSEGCKPAIDRRVIASIAGGGKCANGSLQDREVPQIEELNNTSRFVILNNLEGPKYPLRQSRFDMSCEAEAEAGATTVLRQGPGELDLGTERAAERWNGGNSIELTIRLLVRL</sequence>
<keyword evidence="3" id="KW-1185">Reference proteome</keyword>
<comment type="caution">
    <text evidence="2">The sequence shown here is derived from an EMBL/GenBank/DDBJ whole genome shotgun (WGS) entry which is preliminary data.</text>
</comment>
<evidence type="ECO:0000256" key="1">
    <source>
        <dbReference type="SAM" id="MobiDB-lite"/>
    </source>
</evidence>
<accession>A0AA40K820</accession>
<feature type="compositionally biased region" description="Polar residues" evidence="1">
    <location>
        <begin position="11"/>
        <end position="31"/>
    </location>
</feature>
<evidence type="ECO:0000313" key="2">
    <source>
        <dbReference type="EMBL" id="KAK0748847.1"/>
    </source>
</evidence>
<organism evidence="2 3">
    <name type="scientific">Apiosordaria backusii</name>
    <dbReference type="NCBI Taxonomy" id="314023"/>
    <lineage>
        <taxon>Eukaryota</taxon>
        <taxon>Fungi</taxon>
        <taxon>Dikarya</taxon>
        <taxon>Ascomycota</taxon>
        <taxon>Pezizomycotina</taxon>
        <taxon>Sordariomycetes</taxon>
        <taxon>Sordariomycetidae</taxon>
        <taxon>Sordariales</taxon>
        <taxon>Lasiosphaeriaceae</taxon>
        <taxon>Apiosordaria</taxon>
    </lineage>
</organism>